<dbReference type="RefSeq" id="WP_178014182.1">
    <property type="nucleotide sequence ID" value="NZ_CP058316.1"/>
</dbReference>
<dbReference type="Gene3D" id="3.40.50.300">
    <property type="entry name" value="P-loop containing nucleotide triphosphate hydrolases"/>
    <property type="match status" value="1"/>
</dbReference>
<evidence type="ECO:0000256" key="2">
    <source>
        <dbReference type="ARBA" id="ARBA00022840"/>
    </source>
</evidence>
<organism evidence="4 5">
    <name type="scientific">Microbacterium oleivorans</name>
    <dbReference type="NCBI Taxonomy" id="273677"/>
    <lineage>
        <taxon>Bacteria</taxon>
        <taxon>Bacillati</taxon>
        <taxon>Actinomycetota</taxon>
        <taxon>Actinomycetes</taxon>
        <taxon>Micrococcales</taxon>
        <taxon>Microbacteriaceae</taxon>
        <taxon>Microbacterium</taxon>
    </lineage>
</organism>
<dbReference type="InterPro" id="IPR027417">
    <property type="entry name" value="P-loop_NTPase"/>
</dbReference>
<dbReference type="SUPFAM" id="SSF52540">
    <property type="entry name" value="P-loop containing nucleoside triphosphate hydrolases"/>
    <property type="match status" value="1"/>
</dbReference>
<dbReference type="InterPro" id="IPR017871">
    <property type="entry name" value="ABC_transporter-like_CS"/>
</dbReference>
<dbReference type="GO" id="GO:0005886">
    <property type="term" value="C:plasma membrane"/>
    <property type="evidence" value="ECO:0007669"/>
    <property type="project" value="TreeGrafter"/>
</dbReference>
<reference evidence="4 5" key="1">
    <citation type="submission" date="2020-06" db="EMBL/GenBank/DDBJ databases">
        <authorList>
            <person name="Jo H."/>
        </authorList>
    </citation>
    <scope>NUCLEOTIDE SEQUENCE [LARGE SCALE GENOMIC DNA]</scope>
    <source>
        <strain evidence="4 5">I46</strain>
    </source>
</reference>
<dbReference type="InterPro" id="IPR003593">
    <property type="entry name" value="AAA+_ATPase"/>
</dbReference>
<gene>
    <name evidence="4" type="ORF">HW566_14885</name>
</gene>
<dbReference type="Pfam" id="PF00005">
    <property type="entry name" value="ABC_tran"/>
    <property type="match status" value="1"/>
</dbReference>
<dbReference type="SMART" id="SM00382">
    <property type="entry name" value="AAA"/>
    <property type="match status" value="1"/>
</dbReference>
<protein>
    <submittedName>
        <fullName evidence="4">ATP-binding cassette domain-containing protein</fullName>
    </submittedName>
</protein>
<keyword evidence="2 4" id="KW-0067">ATP-binding</keyword>
<dbReference type="InterPro" id="IPR015854">
    <property type="entry name" value="ABC_transpr_LolD-like"/>
</dbReference>
<dbReference type="PANTHER" id="PTHR24220:SF676">
    <property type="entry name" value="OLIGOPEPTIDE TRANSPORT ATP-BINDING PROTEIN AMIE"/>
    <property type="match status" value="1"/>
</dbReference>
<dbReference type="PANTHER" id="PTHR24220">
    <property type="entry name" value="IMPORT ATP-BINDING PROTEIN"/>
    <property type="match status" value="1"/>
</dbReference>
<dbReference type="GO" id="GO:0022857">
    <property type="term" value="F:transmembrane transporter activity"/>
    <property type="evidence" value="ECO:0007669"/>
    <property type="project" value="TreeGrafter"/>
</dbReference>
<evidence type="ECO:0000259" key="3">
    <source>
        <dbReference type="PROSITE" id="PS50893"/>
    </source>
</evidence>
<evidence type="ECO:0000313" key="4">
    <source>
        <dbReference type="EMBL" id="QLD12953.1"/>
    </source>
</evidence>
<sequence length="255" mass="26523">MSRRPDAEIAVRCDDLSIARTGDAERVVEGVTFTVRAGEALAVMGATGSGKSTLLSVLAGTAPADVGVVGGSAEVAGISARKGGRSRRMLTYFAGHMPQAAGAALPARLTVAEVIAEPITSRDRRVSQRALSLRVASLLDELHLPLGAASQYPYELSAGMRQRVALARALVLDPKVFVGDDPYANLDIEVRIAAREALLTRRDDTGMAIVIATNDAATAAELDAAALVLHAGRPVGYGPTAAELAWTPDGRTRAS</sequence>
<name>A0A7D5F8K3_9MICO</name>
<dbReference type="PROSITE" id="PS00211">
    <property type="entry name" value="ABC_TRANSPORTER_1"/>
    <property type="match status" value="1"/>
</dbReference>
<dbReference type="GO" id="GO:0016887">
    <property type="term" value="F:ATP hydrolysis activity"/>
    <property type="evidence" value="ECO:0007669"/>
    <property type="project" value="InterPro"/>
</dbReference>
<dbReference type="Proteomes" id="UP000509638">
    <property type="component" value="Chromosome"/>
</dbReference>
<accession>A0A7D5F8K3</accession>
<dbReference type="InterPro" id="IPR003439">
    <property type="entry name" value="ABC_transporter-like_ATP-bd"/>
</dbReference>
<dbReference type="PROSITE" id="PS50893">
    <property type="entry name" value="ABC_TRANSPORTER_2"/>
    <property type="match status" value="1"/>
</dbReference>
<dbReference type="AlphaFoldDB" id="A0A7D5F8K3"/>
<feature type="domain" description="ABC transporter" evidence="3">
    <location>
        <begin position="11"/>
        <end position="254"/>
    </location>
</feature>
<evidence type="ECO:0000313" key="5">
    <source>
        <dbReference type="Proteomes" id="UP000509638"/>
    </source>
</evidence>
<evidence type="ECO:0000256" key="1">
    <source>
        <dbReference type="ARBA" id="ARBA00022741"/>
    </source>
</evidence>
<keyword evidence="1" id="KW-0547">Nucleotide-binding</keyword>
<dbReference type="GO" id="GO:0005524">
    <property type="term" value="F:ATP binding"/>
    <property type="evidence" value="ECO:0007669"/>
    <property type="project" value="UniProtKB-KW"/>
</dbReference>
<proteinExistence type="predicted"/>
<dbReference type="EMBL" id="CP058316">
    <property type="protein sequence ID" value="QLD12953.1"/>
    <property type="molecule type" value="Genomic_DNA"/>
</dbReference>